<feature type="region of interest" description="Disordered" evidence="1">
    <location>
        <begin position="587"/>
        <end position="611"/>
    </location>
</feature>
<dbReference type="RefSeq" id="WP_150777521.1">
    <property type="nucleotide sequence ID" value="NZ_CABPRX010000005.1"/>
</dbReference>
<dbReference type="InterPro" id="IPR014729">
    <property type="entry name" value="Rossmann-like_a/b/a_fold"/>
</dbReference>
<dbReference type="InterPro" id="IPR001962">
    <property type="entry name" value="Asn_synthase"/>
</dbReference>
<dbReference type="GO" id="GO:0006529">
    <property type="term" value="P:asparagine biosynthetic process"/>
    <property type="evidence" value="ECO:0007669"/>
    <property type="project" value="InterPro"/>
</dbReference>
<sequence>MQLARLRPGPAERHVPLPGAVVLRGLDGQPAARIRPEANDDRRHVSDQSELLAWYVSGRVFHKDDGREVLPGLELARLALESPERFVQQYWGHYRIIVHDRWCGATLVLCDPCGHCPTYYRFCRDGAVHVASDPAALVGDDPSFDSAALKSFLVHGDVGGVQCALYDVERLPLGHALWIPERGAPKTRVVWWPAWQPGGGASEVYEMTSGTGLLGVLRRSTERCLGDRPAVLELSGGVESTSLALALAQSGLAAQCTAVNHCDPASPSSDESHHAGSVARHVRMAFERLDMACAAFSPPTDIPRLARPAMHLCMLAQLDAVRERLMPYREHRLVNGHGGDAIFLAPPPDGAFLDAFADGQWRRALGAWRDLAIMQRLPLWSVARGAFGQLRQRHANPLAALQDGLLTAAACAGEPCRGEPLARAWLAQWPLRMRPGKRTQILGTLGNLRDIEVHPSLAAGGTAFPFLTQPVVEAGFAMPTYRLFNAMHNRLPLRRAAYLASGLPNLWRRDKGMMTGVVGAGVAANLRHVEEVCLEGYCAASGWIDRDACRRAIGRIAHHHLESMTTIRRLYAVEMFVRGWRQGAGAVGGTPDAGGRRGQYASEGPGNEATA</sequence>
<dbReference type="EMBL" id="LT906435">
    <property type="protein sequence ID" value="SNU83290.1"/>
    <property type="molecule type" value="Genomic_DNA"/>
</dbReference>
<dbReference type="AlphaFoldDB" id="A0A239SCY6"/>
<dbReference type="Gene3D" id="3.40.50.620">
    <property type="entry name" value="HUPs"/>
    <property type="match status" value="1"/>
</dbReference>
<evidence type="ECO:0000259" key="2">
    <source>
        <dbReference type="Pfam" id="PF00733"/>
    </source>
</evidence>
<organism evidence="3 4">
    <name type="scientific">Pandoraea sputorum</name>
    <dbReference type="NCBI Taxonomy" id="93222"/>
    <lineage>
        <taxon>Bacteria</taxon>
        <taxon>Pseudomonadati</taxon>
        <taxon>Pseudomonadota</taxon>
        <taxon>Betaproteobacteria</taxon>
        <taxon>Burkholderiales</taxon>
        <taxon>Burkholderiaceae</taxon>
        <taxon>Pandoraea</taxon>
    </lineage>
</organism>
<accession>A0A239SCY6</accession>
<dbReference type="STRING" id="93222.NA29_11320"/>
<dbReference type="GeneID" id="88097679"/>
<evidence type="ECO:0000256" key="1">
    <source>
        <dbReference type="SAM" id="MobiDB-lite"/>
    </source>
</evidence>
<dbReference type="InterPro" id="IPR029055">
    <property type="entry name" value="Ntn_hydrolases_N"/>
</dbReference>
<dbReference type="SUPFAM" id="SSF52402">
    <property type="entry name" value="Adenine nucleotide alpha hydrolases-like"/>
    <property type="match status" value="1"/>
</dbReference>
<keyword evidence="4" id="KW-1185">Reference proteome</keyword>
<proteinExistence type="predicted"/>
<feature type="domain" description="Asparagine synthetase" evidence="2">
    <location>
        <begin position="215"/>
        <end position="564"/>
    </location>
</feature>
<dbReference type="Pfam" id="PF00733">
    <property type="entry name" value="Asn_synthase"/>
    <property type="match status" value="1"/>
</dbReference>
<reference evidence="3 4" key="1">
    <citation type="submission" date="2017-06" db="EMBL/GenBank/DDBJ databases">
        <authorList>
            <consortium name="Pathogen Informatics"/>
        </authorList>
    </citation>
    <scope>NUCLEOTIDE SEQUENCE [LARGE SCALE GENOMIC DNA]</scope>
    <source>
        <strain evidence="3 4">NCTC13161</strain>
    </source>
</reference>
<name>A0A239SCY6_9BURK</name>
<protein>
    <submittedName>
        <fullName evidence="3">Asparagine synthase (Glutamine-hydrolyzing)</fullName>
    </submittedName>
</protein>
<dbReference type="Proteomes" id="UP000215126">
    <property type="component" value="Chromosome 1"/>
</dbReference>
<evidence type="ECO:0000313" key="3">
    <source>
        <dbReference type="EMBL" id="SNU83290.1"/>
    </source>
</evidence>
<dbReference type="OrthoDB" id="8932734at2"/>
<evidence type="ECO:0000313" key="4">
    <source>
        <dbReference type="Proteomes" id="UP000215126"/>
    </source>
</evidence>
<gene>
    <name evidence="3" type="ORF">SAMEA4530655_01407</name>
</gene>
<dbReference type="SUPFAM" id="SSF56235">
    <property type="entry name" value="N-terminal nucleophile aminohydrolases (Ntn hydrolases)"/>
    <property type="match status" value="1"/>
</dbReference>
<dbReference type="GO" id="GO:0004066">
    <property type="term" value="F:asparagine synthase (glutamine-hydrolyzing) activity"/>
    <property type="evidence" value="ECO:0007669"/>
    <property type="project" value="InterPro"/>
</dbReference>